<gene>
    <name evidence="8" type="ORF">WI372_16590</name>
</gene>
<dbReference type="Pfam" id="PF08281">
    <property type="entry name" value="Sigma70_r4_2"/>
    <property type="match status" value="1"/>
</dbReference>
<reference evidence="8 9" key="1">
    <citation type="submission" date="2024-02" db="EMBL/GenBank/DDBJ databases">
        <title>A novel Gemmatimonadota bacterium.</title>
        <authorList>
            <person name="Du Z.-J."/>
            <person name="Ye Y.-Q."/>
        </authorList>
    </citation>
    <scope>NUCLEOTIDE SEQUENCE [LARGE SCALE GENOMIC DNA]</scope>
    <source>
        <strain evidence="8 9">DH-20</strain>
    </source>
</reference>
<keyword evidence="5" id="KW-0804">Transcription</keyword>
<evidence type="ECO:0000259" key="6">
    <source>
        <dbReference type="Pfam" id="PF04542"/>
    </source>
</evidence>
<comment type="similarity">
    <text evidence="1">Belongs to the sigma-70 factor family. ECF subfamily.</text>
</comment>
<dbReference type="Proteomes" id="UP001484239">
    <property type="component" value="Unassembled WGS sequence"/>
</dbReference>
<evidence type="ECO:0000256" key="3">
    <source>
        <dbReference type="ARBA" id="ARBA00023082"/>
    </source>
</evidence>
<name>A0ABU9ED24_9BACT</name>
<feature type="domain" description="RNA polymerase sigma factor 70 region 4 type 2" evidence="7">
    <location>
        <begin position="140"/>
        <end position="191"/>
    </location>
</feature>
<feature type="domain" description="RNA polymerase sigma-70 region 2" evidence="6">
    <location>
        <begin position="42"/>
        <end position="108"/>
    </location>
</feature>
<dbReference type="PANTHER" id="PTHR43133">
    <property type="entry name" value="RNA POLYMERASE ECF-TYPE SIGMA FACTO"/>
    <property type="match status" value="1"/>
</dbReference>
<dbReference type="InterPro" id="IPR013324">
    <property type="entry name" value="RNA_pol_sigma_r3/r4-like"/>
</dbReference>
<dbReference type="CDD" id="cd06171">
    <property type="entry name" value="Sigma70_r4"/>
    <property type="match status" value="1"/>
</dbReference>
<sequence>MTSGDLDRSVGTPPLDQASDDDLVRAALDGAAIGDTRALDVLIERHQGHVRANCEFLAGEAETARDLAQEVMVKAYFGLDTYRGEASFRTWIRRVKVNHCLNHLARARPDFVDVDSGASRGDEAMSVSPDVDVEAPERRNAVAAVLGELTETLRVPLVLRDVDGFSYDEIAGQLDIKLSAAKMRVARGREQFREVWTRRFGDAR</sequence>
<evidence type="ECO:0000259" key="7">
    <source>
        <dbReference type="Pfam" id="PF08281"/>
    </source>
</evidence>
<evidence type="ECO:0000256" key="4">
    <source>
        <dbReference type="ARBA" id="ARBA00023125"/>
    </source>
</evidence>
<dbReference type="InterPro" id="IPR039425">
    <property type="entry name" value="RNA_pol_sigma-70-like"/>
</dbReference>
<dbReference type="SUPFAM" id="SSF88659">
    <property type="entry name" value="Sigma3 and sigma4 domains of RNA polymerase sigma factors"/>
    <property type="match status" value="1"/>
</dbReference>
<evidence type="ECO:0000256" key="5">
    <source>
        <dbReference type="ARBA" id="ARBA00023163"/>
    </source>
</evidence>
<dbReference type="InterPro" id="IPR013325">
    <property type="entry name" value="RNA_pol_sigma_r2"/>
</dbReference>
<dbReference type="InterPro" id="IPR014284">
    <property type="entry name" value="RNA_pol_sigma-70_dom"/>
</dbReference>
<dbReference type="SUPFAM" id="SSF88946">
    <property type="entry name" value="Sigma2 domain of RNA polymerase sigma factors"/>
    <property type="match status" value="1"/>
</dbReference>
<keyword evidence="9" id="KW-1185">Reference proteome</keyword>
<proteinExistence type="inferred from homology"/>
<evidence type="ECO:0000256" key="2">
    <source>
        <dbReference type="ARBA" id="ARBA00023015"/>
    </source>
</evidence>
<evidence type="ECO:0000256" key="1">
    <source>
        <dbReference type="ARBA" id="ARBA00010641"/>
    </source>
</evidence>
<keyword evidence="3" id="KW-0731">Sigma factor</keyword>
<keyword evidence="4" id="KW-0238">DNA-binding</keyword>
<keyword evidence="2" id="KW-0805">Transcription regulation</keyword>
<dbReference type="InterPro" id="IPR036388">
    <property type="entry name" value="WH-like_DNA-bd_sf"/>
</dbReference>
<protein>
    <submittedName>
        <fullName evidence="8">Sigma-70 family RNA polymerase sigma factor</fullName>
    </submittedName>
</protein>
<evidence type="ECO:0000313" key="9">
    <source>
        <dbReference type="Proteomes" id="UP001484239"/>
    </source>
</evidence>
<organism evidence="8 9">
    <name type="scientific">Gaopeijia maritima</name>
    <dbReference type="NCBI Taxonomy" id="3119007"/>
    <lineage>
        <taxon>Bacteria</taxon>
        <taxon>Pseudomonadati</taxon>
        <taxon>Gemmatimonadota</taxon>
        <taxon>Longimicrobiia</taxon>
        <taxon>Gaopeijiales</taxon>
        <taxon>Gaopeijiaceae</taxon>
        <taxon>Gaopeijia</taxon>
    </lineage>
</organism>
<dbReference type="EMBL" id="JBBHLI010000013">
    <property type="protein sequence ID" value="MEK9502614.1"/>
    <property type="molecule type" value="Genomic_DNA"/>
</dbReference>
<dbReference type="Pfam" id="PF04542">
    <property type="entry name" value="Sigma70_r2"/>
    <property type="match status" value="1"/>
</dbReference>
<accession>A0ABU9ED24</accession>
<dbReference type="RefSeq" id="WP_405280245.1">
    <property type="nucleotide sequence ID" value="NZ_JBBHLI010000013.1"/>
</dbReference>
<dbReference type="PANTHER" id="PTHR43133:SF8">
    <property type="entry name" value="RNA POLYMERASE SIGMA FACTOR HI_1459-RELATED"/>
    <property type="match status" value="1"/>
</dbReference>
<evidence type="ECO:0000313" key="8">
    <source>
        <dbReference type="EMBL" id="MEK9502614.1"/>
    </source>
</evidence>
<comment type="caution">
    <text evidence="8">The sequence shown here is derived from an EMBL/GenBank/DDBJ whole genome shotgun (WGS) entry which is preliminary data.</text>
</comment>
<dbReference type="Gene3D" id="1.10.1740.10">
    <property type="match status" value="1"/>
</dbReference>
<dbReference type="Gene3D" id="1.10.10.10">
    <property type="entry name" value="Winged helix-like DNA-binding domain superfamily/Winged helix DNA-binding domain"/>
    <property type="match status" value="1"/>
</dbReference>
<dbReference type="InterPro" id="IPR013249">
    <property type="entry name" value="RNA_pol_sigma70_r4_t2"/>
</dbReference>
<dbReference type="NCBIfam" id="TIGR02937">
    <property type="entry name" value="sigma70-ECF"/>
    <property type="match status" value="1"/>
</dbReference>
<dbReference type="InterPro" id="IPR007627">
    <property type="entry name" value="RNA_pol_sigma70_r2"/>
</dbReference>